<gene>
    <name evidence="1" type="ORF">GCM10009115_21230</name>
</gene>
<accession>A0ABN1M6G1</accession>
<organism evidence="1 2">
    <name type="scientific">Sphingopyxis soli</name>
    <dbReference type="NCBI Taxonomy" id="592051"/>
    <lineage>
        <taxon>Bacteria</taxon>
        <taxon>Pseudomonadati</taxon>
        <taxon>Pseudomonadota</taxon>
        <taxon>Alphaproteobacteria</taxon>
        <taxon>Sphingomonadales</taxon>
        <taxon>Sphingomonadaceae</taxon>
        <taxon>Sphingopyxis</taxon>
    </lineage>
</organism>
<keyword evidence="1" id="KW-0436">Ligase</keyword>
<name>A0ABN1M6G1_9SPHN</name>
<dbReference type="Pfam" id="PF13563">
    <property type="entry name" value="2_5_RNA_ligase2"/>
    <property type="match status" value="1"/>
</dbReference>
<dbReference type="GO" id="GO:0016874">
    <property type="term" value="F:ligase activity"/>
    <property type="evidence" value="ECO:0007669"/>
    <property type="project" value="UniProtKB-KW"/>
</dbReference>
<proteinExistence type="predicted"/>
<dbReference type="Proteomes" id="UP001500738">
    <property type="component" value="Unassembled WGS sequence"/>
</dbReference>
<dbReference type="Gene3D" id="3.90.1140.10">
    <property type="entry name" value="Cyclic phosphodiesterase"/>
    <property type="match status" value="1"/>
</dbReference>
<evidence type="ECO:0000313" key="2">
    <source>
        <dbReference type="Proteomes" id="UP001500738"/>
    </source>
</evidence>
<sequence length="161" mass="17844">MGATDQRRFDALRQAHYPPQRNHIAAHITLFHHLPPSALDELDRLARSIAADTPPPLAEVSDIYSLGGGTAFRIESGELLSIRARIAGHFHGLLGAQDRGTPRLHITIQNKVPSAEARALVAELGRDFRPRPLEITGLAAWHYRGGPWEPAFARKFRGARR</sequence>
<comment type="caution">
    <text evidence="1">The sequence shown here is derived from an EMBL/GenBank/DDBJ whole genome shotgun (WGS) entry which is preliminary data.</text>
</comment>
<reference evidence="1 2" key="1">
    <citation type="journal article" date="2019" name="Int. J. Syst. Evol. Microbiol.">
        <title>The Global Catalogue of Microorganisms (GCM) 10K type strain sequencing project: providing services to taxonomists for standard genome sequencing and annotation.</title>
        <authorList>
            <consortium name="The Broad Institute Genomics Platform"/>
            <consortium name="The Broad Institute Genome Sequencing Center for Infectious Disease"/>
            <person name="Wu L."/>
            <person name="Ma J."/>
        </authorList>
    </citation>
    <scope>NUCLEOTIDE SEQUENCE [LARGE SCALE GENOMIC DNA]</scope>
    <source>
        <strain evidence="1 2">JCM 15910</strain>
    </source>
</reference>
<keyword evidence="2" id="KW-1185">Reference proteome</keyword>
<dbReference type="EMBL" id="BAAAFE010000007">
    <property type="protein sequence ID" value="GAA0864883.1"/>
    <property type="molecule type" value="Genomic_DNA"/>
</dbReference>
<evidence type="ECO:0000313" key="1">
    <source>
        <dbReference type="EMBL" id="GAA0864883.1"/>
    </source>
</evidence>
<protein>
    <submittedName>
        <fullName evidence="1">2'-5' RNA ligase family protein</fullName>
    </submittedName>
</protein>